<organism evidence="1 2">
    <name type="scientific">Anaeramoeba ignava</name>
    <name type="common">Anaerobic marine amoeba</name>
    <dbReference type="NCBI Taxonomy" id="1746090"/>
    <lineage>
        <taxon>Eukaryota</taxon>
        <taxon>Metamonada</taxon>
        <taxon>Anaeramoebidae</taxon>
        <taxon>Anaeramoeba</taxon>
    </lineage>
</organism>
<sequence>MSNEKIESKVAIETRKTKRFVISNEVGLPIFFEPLEIQFINKKNWDINKIRYDAIPLSFIFGNQTMLENIKDRIHSIHSSDLTMVTKMDPFNAMTFFVFSSQNDSVLFLNHQLVMLQKLLLFRFGEGFFIDLAQTPGFLGDEQKKKISEMIIPFQKLFESEFPFKLHCLESIPNQNLTNSVQFELKSILFQLNFVIQAFVFSSRKIVGVFQSSDYSNVLIKTSDLIHLIIYLESQFKSPQNSNFSSDENAKKSKKKNNWDLISDSEKLTEITTDILETLHFDLKQVTPIGVYSAKLTESLYFSLLVDMSEITEQENNILFFRAISQQLKYQLRHYLNIFPVTELKMSSYYIKEFPGLVHFMLVNRTKNRILKPKISKFSFQENQVKKILLTKNQIQQHFIHVIKEAQVHLFEGCLEFVKNHGDLFYSHSIWFENQNGEIIPKIPKLEFNQKKNLSLPEIYRKIMKNIPDEKNMVCYEIYSLYYGLSSTSMVAHLNSLLTKKLKSVFY</sequence>
<dbReference type="InterPro" id="IPR026053">
    <property type="entry name" value="HPS1"/>
</dbReference>
<comment type="caution">
    <text evidence="1">The sequence shown here is derived from an EMBL/GenBank/DDBJ whole genome shotgun (WGS) entry which is preliminary data.</text>
</comment>
<dbReference type="PANTHER" id="PTHR12761:SF1">
    <property type="entry name" value="BLOC-3 COMPLEX MEMBER HPS1"/>
    <property type="match status" value="1"/>
</dbReference>
<accession>A0A9Q0REX3</accession>
<dbReference type="GO" id="GO:0005085">
    <property type="term" value="F:guanyl-nucleotide exchange factor activity"/>
    <property type="evidence" value="ECO:0007669"/>
    <property type="project" value="TreeGrafter"/>
</dbReference>
<keyword evidence="2" id="KW-1185">Reference proteome</keyword>
<dbReference type="OrthoDB" id="10255234at2759"/>
<proteinExistence type="predicted"/>
<gene>
    <name evidence="1" type="ORF">M0811_05721</name>
</gene>
<name>A0A9Q0REX3_ANAIG</name>
<dbReference type="Proteomes" id="UP001149090">
    <property type="component" value="Unassembled WGS sequence"/>
</dbReference>
<dbReference type="PANTHER" id="PTHR12761">
    <property type="entry name" value="HERMANSKY-PUDLAK SYNDROME PROTEIN 1"/>
    <property type="match status" value="1"/>
</dbReference>
<dbReference type="EMBL" id="JAPDFW010000057">
    <property type="protein sequence ID" value="KAJ5077622.1"/>
    <property type="molecule type" value="Genomic_DNA"/>
</dbReference>
<evidence type="ECO:0000313" key="2">
    <source>
        <dbReference type="Proteomes" id="UP001149090"/>
    </source>
</evidence>
<evidence type="ECO:0000313" key="1">
    <source>
        <dbReference type="EMBL" id="KAJ5077622.1"/>
    </source>
</evidence>
<reference evidence="1" key="1">
    <citation type="submission" date="2022-10" db="EMBL/GenBank/DDBJ databases">
        <title>Novel sulphate-reducing endosymbionts in the free-living metamonad Anaeramoeba.</title>
        <authorList>
            <person name="Jerlstrom-Hultqvist J."/>
            <person name="Cepicka I."/>
            <person name="Gallot-Lavallee L."/>
            <person name="Salas-Leiva D."/>
            <person name="Curtis B.A."/>
            <person name="Zahonova K."/>
            <person name="Pipaliya S."/>
            <person name="Dacks J."/>
            <person name="Roger A.J."/>
        </authorList>
    </citation>
    <scope>NUCLEOTIDE SEQUENCE</scope>
    <source>
        <strain evidence="1">BMAN</strain>
    </source>
</reference>
<dbReference type="AlphaFoldDB" id="A0A9Q0REX3"/>
<dbReference type="GO" id="GO:0031085">
    <property type="term" value="C:BLOC-3 complex"/>
    <property type="evidence" value="ECO:0007669"/>
    <property type="project" value="TreeGrafter"/>
</dbReference>
<protein>
    <submittedName>
        <fullName evidence="1">Hermansky-pudlak syndrome protein</fullName>
    </submittedName>
</protein>